<accession>A0A081N7U9</accession>
<keyword evidence="2" id="KW-1185">Reference proteome</keyword>
<sequence length="70" mass="8104">MDNNSAERLDTKSLSIYIESMEFLLKIAARELESEAKAHEDSKDMCRRPRANELRCICKQLLSPFASDRK</sequence>
<evidence type="ECO:0000313" key="1">
    <source>
        <dbReference type="EMBL" id="KEQ14522.1"/>
    </source>
</evidence>
<dbReference type="AlphaFoldDB" id="A0A081N7U9"/>
<evidence type="ECO:0000313" key="2">
    <source>
        <dbReference type="Proteomes" id="UP000028006"/>
    </source>
</evidence>
<dbReference type="Proteomes" id="UP000028006">
    <property type="component" value="Unassembled WGS sequence"/>
</dbReference>
<comment type="caution">
    <text evidence="1">The sequence shown here is derived from an EMBL/GenBank/DDBJ whole genome shotgun (WGS) entry which is preliminary data.</text>
</comment>
<dbReference type="EMBL" id="JOKG01000002">
    <property type="protein sequence ID" value="KEQ14522.1"/>
    <property type="molecule type" value="Genomic_DNA"/>
</dbReference>
<proteinExistence type="predicted"/>
<organism evidence="1 2">
    <name type="scientific">Endozoicomonas montiporae</name>
    <dbReference type="NCBI Taxonomy" id="1027273"/>
    <lineage>
        <taxon>Bacteria</taxon>
        <taxon>Pseudomonadati</taxon>
        <taxon>Pseudomonadota</taxon>
        <taxon>Gammaproteobacteria</taxon>
        <taxon>Oceanospirillales</taxon>
        <taxon>Endozoicomonadaceae</taxon>
        <taxon>Endozoicomonas</taxon>
    </lineage>
</organism>
<name>A0A081N7U9_9GAMM</name>
<reference evidence="1 2" key="1">
    <citation type="submission" date="2014-06" db="EMBL/GenBank/DDBJ databases">
        <title>Whole Genome Sequences of Three Symbiotic Endozoicomonas Bacteria.</title>
        <authorList>
            <person name="Neave M.J."/>
            <person name="Apprill A."/>
            <person name="Voolstra C.R."/>
        </authorList>
    </citation>
    <scope>NUCLEOTIDE SEQUENCE [LARGE SCALE GENOMIC DNA]</scope>
    <source>
        <strain evidence="1 2">LMG 24815</strain>
    </source>
</reference>
<gene>
    <name evidence="1" type="ORF">GZ77_09270</name>
</gene>
<protein>
    <submittedName>
        <fullName evidence="1">Uncharacterized protein</fullName>
    </submittedName>
</protein>